<gene>
    <name evidence="1" type="ORF">Pla52o_35490</name>
</gene>
<organism evidence="1 2">
    <name type="scientific">Novipirellula galeiformis</name>
    <dbReference type="NCBI Taxonomy" id="2528004"/>
    <lineage>
        <taxon>Bacteria</taxon>
        <taxon>Pseudomonadati</taxon>
        <taxon>Planctomycetota</taxon>
        <taxon>Planctomycetia</taxon>
        <taxon>Pirellulales</taxon>
        <taxon>Pirellulaceae</taxon>
        <taxon>Novipirellula</taxon>
    </lineage>
</organism>
<name>A0A5C6CEG6_9BACT</name>
<dbReference type="AlphaFoldDB" id="A0A5C6CEG6"/>
<protein>
    <submittedName>
        <fullName evidence="1">Uncharacterized protein</fullName>
    </submittedName>
</protein>
<evidence type="ECO:0000313" key="1">
    <source>
        <dbReference type="EMBL" id="TWU22492.1"/>
    </source>
</evidence>
<evidence type="ECO:0000313" key="2">
    <source>
        <dbReference type="Proteomes" id="UP000316304"/>
    </source>
</evidence>
<keyword evidence="2" id="KW-1185">Reference proteome</keyword>
<dbReference type="EMBL" id="SJPT01000005">
    <property type="protein sequence ID" value="TWU22492.1"/>
    <property type="molecule type" value="Genomic_DNA"/>
</dbReference>
<dbReference type="OrthoDB" id="9958410at2"/>
<sequence>MQKTIKQQVKFDPRPRGRIDWSVFSDGAQRTLVNGIDFKGPLTSVQSSAHQAAGRLAMVARTLADGENLIVQFFEKPEESFDGQESN</sequence>
<comment type="caution">
    <text evidence="1">The sequence shown here is derived from an EMBL/GenBank/DDBJ whole genome shotgun (WGS) entry which is preliminary data.</text>
</comment>
<reference evidence="1 2" key="1">
    <citation type="submission" date="2019-02" db="EMBL/GenBank/DDBJ databases">
        <title>Deep-cultivation of Planctomycetes and their phenomic and genomic characterization uncovers novel biology.</title>
        <authorList>
            <person name="Wiegand S."/>
            <person name="Jogler M."/>
            <person name="Boedeker C."/>
            <person name="Pinto D."/>
            <person name="Vollmers J."/>
            <person name="Rivas-Marin E."/>
            <person name="Kohn T."/>
            <person name="Peeters S.H."/>
            <person name="Heuer A."/>
            <person name="Rast P."/>
            <person name="Oberbeckmann S."/>
            <person name="Bunk B."/>
            <person name="Jeske O."/>
            <person name="Meyerdierks A."/>
            <person name="Storesund J.E."/>
            <person name="Kallscheuer N."/>
            <person name="Luecker S."/>
            <person name="Lage O.M."/>
            <person name="Pohl T."/>
            <person name="Merkel B.J."/>
            <person name="Hornburger P."/>
            <person name="Mueller R.-W."/>
            <person name="Bruemmer F."/>
            <person name="Labrenz M."/>
            <person name="Spormann A.M."/>
            <person name="Op Den Camp H."/>
            <person name="Overmann J."/>
            <person name="Amann R."/>
            <person name="Jetten M.S.M."/>
            <person name="Mascher T."/>
            <person name="Medema M.H."/>
            <person name="Devos D.P."/>
            <person name="Kaster A.-K."/>
            <person name="Ovreas L."/>
            <person name="Rohde M."/>
            <person name="Galperin M.Y."/>
            <person name="Jogler C."/>
        </authorList>
    </citation>
    <scope>NUCLEOTIDE SEQUENCE [LARGE SCALE GENOMIC DNA]</scope>
    <source>
        <strain evidence="1 2">Pla52o</strain>
    </source>
</reference>
<accession>A0A5C6CEG6</accession>
<dbReference type="Proteomes" id="UP000316304">
    <property type="component" value="Unassembled WGS sequence"/>
</dbReference>
<proteinExistence type="predicted"/>
<dbReference type="RefSeq" id="WP_146595654.1">
    <property type="nucleotide sequence ID" value="NZ_SJPT01000005.1"/>
</dbReference>